<dbReference type="EMBL" id="JAOPGA020000886">
    <property type="protein sequence ID" value="KAL0482730.1"/>
    <property type="molecule type" value="Genomic_DNA"/>
</dbReference>
<dbReference type="GO" id="GO:0003676">
    <property type="term" value="F:nucleic acid binding"/>
    <property type="evidence" value="ECO:0007669"/>
    <property type="project" value="InterPro"/>
</dbReference>
<evidence type="ECO:0000313" key="2">
    <source>
        <dbReference type="Proteomes" id="UP001431209"/>
    </source>
</evidence>
<sequence>MAPECTTPSLSAYIIKSAGLSGLSKDQIERAVYVDNIPSEQEASNFFSFCTNIEKIVQSMDPNNVEKHFAVIVFSNPEDYEAAFHVGDANIHGIRTYPYNQVCSIFDDTQNIEDSHTTDNIATEAISFIAASSFIKCQPVIDKVKTNILGQFDKIDQATHLSDNIKKLDEQYRILDAVDALGTTVRHSLQEIDEACGVSEKGTAVKQMVLDTNVGKNASTYFSWGWNFMLDALSDIQYKTGMKISQQRVSIRQDAKRTEQENQISEHLE</sequence>
<dbReference type="AlphaFoldDB" id="A0AAW2Z182"/>
<dbReference type="Proteomes" id="UP001431209">
    <property type="component" value="Unassembled WGS sequence"/>
</dbReference>
<protein>
    <submittedName>
        <fullName evidence="1">Uncharacterized protein</fullName>
    </submittedName>
</protein>
<keyword evidence="2" id="KW-1185">Reference proteome</keyword>
<dbReference type="CDD" id="cd00590">
    <property type="entry name" value="RRM_SF"/>
    <property type="match status" value="1"/>
</dbReference>
<dbReference type="InterPro" id="IPR035979">
    <property type="entry name" value="RBD_domain_sf"/>
</dbReference>
<reference evidence="1 2" key="1">
    <citation type="submission" date="2024-03" db="EMBL/GenBank/DDBJ databases">
        <title>The Acrasis kona genome and developmental transcriptomes reveal deep origins of eukaryotic multicellular pathways.</title>
        <authorList>
            <person name="Sheikh S."/>
            <person name="Fu C.-J."/>
            <person name="Brown M.W."/>
            <person name="Baldauf S.L."/>
        </authorList>
    </citation>
    <scope>NUCLEOTIDE SEQUENCE [LARGE SCALE GENOMIC DNA]</scope>
    <source>
        <strain evidence="1 2">ATCC MYA-3509</strain>
    </source>
</reference>
<dbReference type="SUPFAM" id="SSF54928">
    <property type="entry name" value="RNA-binding domain, RBD"/>
    <property type="match status" value="1"/>
</dbReference>
<accession>A0AAW2Z182</accession>
<dbReference type="Gene3D" id="3.30.70.330">
    <property type="match status" value="1"/>
</dbReference>
<name>A0AAW2Z182_9EUKA</name>
<organism evidence="1 2">
    <name type="scientific">Acrasis kona</name>
    <dbReference type="NCBI Taxonomy" id="1008807"/>
    <lineage>
        <taxon>Eukaryota</taxon>
        <taxon>Discoba</taxon>
        <taxon>Heterolobosea</taxon>
        <taxon>Tetramitia</taxon>
        <taxon>Eutetramitia</taxon>
        <taxon>Acrasidae</taxon>
        <taxon>Acrasis</taxon>
    </lineage>
</organism>
<evidence type="ECO:0000313" key="1">
    <source>
        <dbReference type="EMBL" id="KAL0482730.1"/>
    </source>
</evidence>
<comment type="caution">
    <text evidence="1">The sequence shown here is derived from an EMBL/GenBank/DDBJ whole genome shotgun (WGS) entry which is preliminary data.</text>
</comment>
<gene>
    <name evidence="1" type="ORF">AKO1_014257</name>
</gene>
<dbReference type="InterPro" id="IPR012677">
    <property type="entry name" value="Nucleotide-bd_a/b_plait_sf"/>
</dbReference>
<proteinExistence type="predicted"/>